<dbReference type="Pfam" id="PF01300">
    <property type="entry name" value="Sua5_yciO_yrdC"/>
    <property type="match status" value="1"/>
</dbReference>
<dbReference type="EC" id="2.7.7.87" evidence="3"/>
<dbReference type="GO" id="GO:0061710">
    <property type="term" value="F:L-threonylcarbamoyladenylate synthase"/>
    <property type="evidence" value="ECO:0007669"/>
    <property type="project" value="UniProtKB-EC"/>
</dbReference>
<name>A0A1I1HKY6_9FLAO</name>
<evidence type="ECO:0000256" key="1">
    <source>
        <dbReference type="ARBA" id="ARBA00004496"/>
    </source>
</evidence>
<dbReference type="PANTHER" id="PTHR17490:SF16">
    <property type="entry name" value="THREONYLCARBAMOYL-AMP SYNTHASE"/>
    <property type="match status" value="1"/>
</dbReference>
<evidence type="ECO:0000256" key="3">
    <source>
        <dbReference type="ARBA" id="ARBA00012584"/>
    </source>
</evidence>
<evidence type="ECO:0000256" key="5">
    <source>
        <dbReference type="ARBA" id="ARBA00022679"/>
    </source>
</evidence>
<dbReference type="InterPro" id="IPR050156">
    <property type="entry name" value="TC-AMP_synthase_SUA5"/>
</dbReference>
<dbReference type="InterPro" id="IPR006070">
    <property type="entry name" value="Sua5-like_dom"/>
</dbReference>
<sequence length="197" mass="21832">MQVVSKVTMEDKKTEIQNCLAVLKKGGLILYPTDTVWGIGCDATNADAIDKIFALKKRAESKSMICLVSDFKMLNEYVEEVPEVAYDILKYAAKPTSIIYDDPIRVAENVIAEDNTLAIRVTKDPFCKELTRRLRRPLVSTSANISGQPTPGSFSQISPEILKGVDYVVNLHQSKKSSKPSAIIKLSNDGKVKVIRK</sequence>
<dbReference type="Gene3D" id="3.90.870.10">
    <property type="entry name" value="DHBP synthase"/>
    <property type="match status" value="1"/>
</dbReference>
<dbReference type="AlphaFoldDB" id="A0A1I1HKY6"/>
<dbReference type="GO" id="GO:0006450">
    <property type="term" value="P:regulation of translational fidelity"/>
    <property type="evidence" value="ECO:0007669"/>
    <property type="project" value="TreeGrafter"/>
</dbReference>
<evidence type="ECO:0000256" key="8">
    <source>
        <dbReference type="ARBA" id="ARBA00022741"/>
    </source>
</evidence>
<organism evidence="13 14">
    <name type="scientific">Zunongwangia mangrovi</name>
    <dbReference type="NCBI Taxonomy" id="1334022"/>
    <lineage>
        <taxon>Bacteria</taxon>
        <taxon>Pseudomonadati</taxon>
        <taxon>Bacteroidota</taxon>
        <taxon>Flavobacteriia</taxon>
        <taxon>Flavobacteriales</taxon>
        <taxon>Flavobacteriaceae</taxon>
        <taxon>Zunongwangia</taxon>
    </lineage>
</organism>
<dbReference type="GO" id="GO:0008033">
    <property type="term" value="P:tRNA processing"/>
    <property type="evidence" value="ECO:0007669"/>
    <property type="project" value="UniProtKB-KW"/>
</dbReference>
<dbReference type="PANTHER" id="PTHR17490">
    <property type="entry name" value="SUA5"/>
    <property type="match status" value="1"/>
</dbReference>
<evidence type="ECO:0000313" key="13">
    <source>
        <dbReference type="EMBL" id="SFC24415.1"/>
    </source>
</evidence>
<evidence type="ECO:0000256" key="10">
    <source>
        <dbReference type="ARBA" id="ARBA00029774"/>
    </source>
</evidence>
<evidence type="ECO:0000256" key="9">
    <source>
        <dbReference type="ARBA" id="ARBA00022840"/>
    </source>
</evidence>
<reference evidence="14" key="1">
    <citation type="submission" date="2016-10" db="EMBL/GenBank/DDBJ databases">
        <authorList>
            <person name="Varghese N."/>
            <person name="Submissions S."/>
        </authorList>
    </citation>
    <scope>NUCLEOTIDE SEQUENCE [LARGE SCALE GENOMIC DNA]</scope>
    <source>
        <strain evidence="14">DSM 24499</strain>
    </source>
</reference>
<dbReference type="GO" id="GO:0003725">
    <property type="term" value="F:double-stranded RNA binding"/>
    <property type="evidence" value="ECO:0007669"/>
    <property type="project" value="InterPro"/>
</dbReference>
<dbReference type="STRING" id="1334022.SAMN04487907_10383"/>
<keyword evidence="8" id="KW-0547">Nucleotide-binding</keyword>
<feature type="domain" description="YrdC-like" evidence="12">
    <location>
        <begin position="13"/>
        <end position="197"/>
    </location>
</feature>
<dbReference type="NCBIfam" id="TIGR00057">
    <property type="entry name" value="L-threonylcarbamoyladenylate synthase"/>
    <property type="match status" value="1"/>
</dbReference>
<dbReference type="GO" id="GO:0005524">
    <property type="term" value="F:ATP binding"/>
    <property type="evidence" value="ECO:0007669"/>
    <property type="project" value="UniProtKB-KW"/>
</dbReference>
<evidence type="ECO:0000313" key="14">
    <source>
        <dbReference type="Proteomes" id="UP000199438"/>
    </source>
</evidence>
<keyword evidence="5" id="KW-0808">Transferase</keyword>
<comment type="subcellular location">
    <subcellularLocation>
        <location evidence="1">Cytoplasm</location>
    </subcellularLocation>
</comment>
<dbReference type="GO" id="GO:0000049">
    <property type="term" value="F:tRNA binding"/>
    <property type="evidence" value="ECO:0007669"/>
    <property type="project" value="TreeGrafter"/>
</dbReference>
<evidence type="ECO:0000259" key="12">
    <source>
        <dbReference type="PROSITE" id="PS51163"/>
    </source>
</evidence>
<dbReference type="EMBL" id="FOKV01000003">
    <property type="protein sequence ID" value="SFC24415.1"/>
    <property type="molecule type" value="Genomic_DNA"/>
</dbReference>
<evidence type="ECO:0000256" key="2">
    <source>
        <dbReference type="ARBA" id="ARBA00007663"/>
    </source>
</evidence>
<dbReference type="GO" id="GO:0005737">
    <property type="term" value="C:cytoplasm"/>
    <property type="evidence" value="ECO:0007669"/>
    <property type="project" value="UniProtKB-SubCell"/>
</dbReference>
<keyword evidence="6" id="KW-0819">tRNA processing</keyword>
<proteinExistence type="inferred from homology"/>
<evidence type="ECO:0000256" key="11">
    <source>
        <dbReference type="ARBA" id="ARBA00048366"/>
    </source>
</evidence>
<evidence type="ECO:0000256" key="6">
    <source>
        <dbReference type="ARBA" id="ARBA00022694"/>
    </source>
</evidence>
<keyword evidence="4" id="KW-0963">Cytoplasm</keyword>
<keyword evidence="9" id="KW-0067">ATP-binding</keyword>
<evidence type="ECO:0000256" key="4">
    <source>
        <dbReference type="ARBA" id="ARBA00022490"/>
    </source>
</evidence>
<evidence type="ECO:0000256" key="7">
    <source>
        <dbReference type="ARBA" id="ARBA00022695"/>
    </source>
</evidence>
<keyword evidence="14" id="KW-1185">Reference proteome</keyword>
<protein>
    <recommendedName>
        <fullName evidence="10">L-threonylcarbamoyladenylate synthase</fullName>
        <ecNumber evidence="3">2.7.7.87</ecNumber>
    </recommendedName>
    <alternativeName>
        <fullName evidence="10">L-threonylcarbamoyladenylate synthase</fullName>
    </alternativeName>
</protein>
<gene>
    <name evidence="13" type="ORF">SAMN04487907_10383</name>
</gene>
<dbReference type="SUPFAM" id="SSF55821">
    <property type="entry name" value="YrdC/RibB"/>
    <property type="match status" value="1"/>
</dbReference>
<accession>A0A1I1HKY6</accession>
<dbReference type="InterPro" id="IPR017945">
    <property type="entry name" value="DHBP_synth_RibB-like_a/b_dom"/>
</dbReference>
<dbReference type="Proteomes" id="UP000199438">
    <property type="component" value="Unassembled WGS sequence"/>
</dbReference>
<comment type="catalytic activity">
    <reaction evidence="11">
        <text>L-threonine + hydrogencarbonate + ATP = L-threonylcarbamoyladenylate + diphosphate + H2O</text>
        <dbReference type="Rhea" id="RHEA:36407"/>
        <dbReference type="ChEBI" id="CHEBI:15377"/>
        <dbReference type="ChEBI" id="CHEBI:17544"/>
        <dbReference type="ChEBI" id="CHEBI:30616"/>
        <dbReference type="ChEBI" id="CHEBI:33019"/>
        <dbReference type="ChEBI" id="CHEBI:57926"/>
        <dbReference type="ChEBI" id="CHEBI:73682"/>
        <dbReference type="EC" id="2.7.7.87"/>
    </reaction>
</comment>
<comment type="similarity">
    <text evidence="2">Belongs to the SUA5 family.</text>
</comment>
<keyword evidence="7" id="KW-0548">Nucleotidyltransferase</keyword>
<dbReference type="PROSITE" id="PS51163">
    <property type="entry name" value="YRDC"/>
    <property type="match status" value="1"/>
</dbReference>